<evidence type="ECO:0000259" key="13">
    <source>
        <dbReference type="Pfam" id="PF08436"/>
    </source>
</evidence>
<evidence type="ECO:0000256" key="5">
    <source>
        <dbReference type="ARBA" id="ARBA00012366"/>
    </source>
</evidence>
<dbReference type="UniPathway" id="UPA00056">
    <property type="reaction ID" value="UER00092"/>
</dbReference>
<gene>
    <name evidence="15" type="ORF">METZ01_LOCUS8945</name>
</gene>
<dbReference type="Gene3D" id="3.40.50.720">
    <property type="entry name" value="NAD(P)-binding Rossmann-like Domain"/>
    <property type="match status" value="1"/>
</dbReference>
<evidence type="ECO:0000256" key="10">
    <source>
        <dbReference type="ARBA" id="ARBA00023229"/>
    </source>
</evidence>
<dbReference type="GO" id="GO:0070402">
    <property type="term" value="F:NADPH binding"/>
    <property type="evidence" value="ECO:0007669"/>
    <property type="project" value="InterPro"/>
</dbReference>
<protein>
    <recommendedName>
        <fullName evidence="5">1-deoxy-D-xylulose-5-phosphate reductoisomerase</fullName>
        <ecNumber evidence="5">1.1.1.267</ecNumber>
    </recommendedName>
</protein>
<dbReference type="GO" id="GO:0051484">
    <property type="term" value="P:isopentenyl diphosphate biosynthetic process, methylerythritol 4-phosphate pathway involved in terpenoid biosynthetic process"/>
    <property type="evidence" value="ECO:0007669"/>
    <property type="project" value="TreeGrafter"/>
</dbReference>
<dbReference type="HAMAP" id="MF_00183">
    <property type="entry name" value="DXP_reductoisom"/>
    <property type="match status" value="1"/>
</dbReference>
<evidence type="ECO:0000256" key="3">
    <source>
        <dbReference type="ARBA" id="ARBA00005094"/>
    </source>
</evidence>
<evidence type="ECO:0000259" key="14">
    <source>
        <dbReference type="Pfam" id="PF13288"/>
    </source>
</evidence>
<dbReference type="Pfam" id="PF13288">
    <property type="entry name" value="DXPR_C"/>
    <property type="match status" value="1"/>
</dbReference>
<evidence type="ECO:0000256" key="2">
    <source>
        <dbReference type="ARBA" id="ARBA00001946"/>
    </source>
</evidence>
<comment type="cofactor">
    <cofactor evidence="2">
        <name>Mg(2+)</name>
        <dbReference type="ChEBI" id="CHEBI:18420"/>
    </cofactor>
</comment>
<keyword evidence="6" id="KW-0479">Metal-binding</keyword>
<evidence type="ECO:0000259" key="12">
    <source>
        <dbReference type="Pfam" id="PF02670"/>
    </source>
</evidence>
<dbReference type="InterPro" id="IPR036291">
    <property type="entry name" value="NAD(P)-bd_dom_sf"/>
</dbReference>
<dbReference type="PANTHER" id="PTHR30525">
    <property type="entry name" value="1-DEOXY-D-XYLULOSE 5-PHOSPHATE REDUCTOISOMERASE"/>
    <property type="match status" value="1"/>
</dbReference>
<dbReference type="SUPFAM" id="SSF69055">
    <property type="entry name" value="1-deoxy-D-xylulose-5-phosphate reductoisomerase, C-terminal domain"/>
    <property type="match status" value="1"/>
</dbReference>
<dbReference type="InterPro" id="IPR013512">
    <property type="entry name" value="DXP_reductoisomerase_N"/>
</dbReference>
<sequence length="342" mass="36501">MLKLCEIHSPAYAVMTDSAAAEKLSNKTPSEITVLSGHRALNEIAENEQTDFVMAAIVGSAGMASVLAAANSGKRVMLANKESLVLAGNLLINSAKDSGAEIIPVDSEHSAIFQCLQGGMSGLNKVQLTASGGPFLNFSPAALEGVTPEQACKHPNWNMGRKISIDSATMMNKGLEVIEACFLFSLRPSQIEVVIHPQSIIHSLAYFDDGSVMSQLGLPDMRTAISYALSYPKRQSSGVQALDLTKQKPLEFFPPNLESYPCLRLAYEALKEGKSLPGTLNAANEVAVDAFLKGKIGFLGIAKVIEKALERVSACELDSMSVIVENDQTSRQIAKSIVESGI</sequence>
<evidence type="ECO:0000256" key="8">
    <source>
        <dbReference type="ARBA" id="ARBA00023002"/>
    </source>
</evidence>
<feature type="domain" description="DXP reductoisomerase C-terminal" evidence="14">
    <location>
        <begin position="216"/>
        <end position="332"/>
    </location>
</feature>
<dbReference type="NCBIfam" id="TIGR00243">
    <property type="entry name" value="Dxr"/>
    <property type="match status" value="1"/>
</dbReference>
<organism evidence="15">
    <name type="scientific">marine metagenome</name>
    <dbReference type="NCBI Taxonomy" id="408172"/>
    <lineage>
        <taxon>unclassified sequences</taxon>
        <taxon>metagenomes</taxon>
        <taxon>ecological metagenomes</taxon>
    </lineage>
</organism>
<evidence type="ECO:0000256" key="11">
    <source>
        <dbReference type="ARBA" id="ARBA00048543"/>
    </source>
</evidence>
<dbReference type="PIRSF" id="PIRSF006205">
    <property type="entry name" value="Dxp_reductismrs"/>
    <property type="match status" value="1"/>
</dbReference>
<dbReference type="SUPFAM" id="SSF51735">
    <property type="entry name" value="NAD(P)-binding Rossmann-fold domains"/>
    <property type="match status" value="1"/>
</dbReference>
<dbReference type="EMBL" id="UINC01000479">
    <property type="protein sequence ID" value="SUZ56091.1"/>
    <property type="molecule type" value="Genomic_DNA"/>
</dbReference>
<feature type="domain" description="1-deoxy-D-xylulose 5-phosphate reductoisomerase C-terminal" evidence="13">
    <location>
        <begin position="102"/>
        <end position="184"/>
    </location>
</feature>
<dbReference type="EC" id="1.1.1.267" evidence="5"/>
<keyword evidence="8" id="KW-0560">Oxidoreductase</keyword>
<dbReference type="Pfam" id="PF02670">
    <property type="entry name" value="DXP_reductoisom"/>
    <property type="match status" value="1"/>
</dbReference>
<proteinExistence type="inferred from homology"/>
<dbReference type="GO" id="GO:0030145">
    <property type="term" value="F:manganese ion binding"/>
    <property type="evidence" value="ECO:0007669"/>
    <property type="project" value="TreeGrafter"/>
</dbReference>
<evidence type="ECO:0000256" key="4">
    <source>
        <dbReference type="ARBA" id="ARBA00006825"/>
    </source>
</evidence>
<accession>A0A381NNE7</accession>
<dbReference type="InterPro" id="IPR026877">
    <property type="entry name" value="DXPR_C"/>
</dbReference>
<comment type="pathway">
    <text evidence="3">Isoprenoid biosynthesis; isopentenyl diphosphate biosynthesis via DXP pathway; isopentenyl diphosphate from 1-deoxy-D-xylulose 5-phosphate: step 1/6.</text>
</comment>
<dbReference type="InterPro" id="IPR003821">
    <property type="entry name" value="DXP_reductoisomerase"/>
</dbReference>
<feature type="domain" description="1-deoxy-D-xylulose 5-phosphate reductoisomerase N-terminal" evidence="12">
    <location>
        <begin position="1"/>
        <end position="88"/>
    </location>
</feature>
<dbReference type="SUPFAM" id="SSF55347">
    <property type="entry name" value="Glyceraldehyde-3-phosphate dehydrogenase-like, C-terminal domain"/>
    <property type="match status" value="1"/>
</dbReference>
<reference evidence="15" key="1">
    <citation type="submission" date="2018-05" db="EMBL/GenBank/DDBJ databases">
        <authorList>
            <person name="Lanie J.A."/>
            <person name="Ng W.-L."/>
            <person name="Kazmierczak K.M."/>
            <person name="Andrzejewski T.M."/>
            <person name="Davidsen T.M."/>
            <person name="Wayne K.J."/>
            <person name="Tettelin H."/>
            <person name="Glass J.I."/>
            <person name="Rusch D."/>
            <person name="Podicherti R."/>
            <person name="Tsui H.-C.T."/>
            <person name="Winkler M.E."/>
        </authorList>
    </citation>
    <scope>NUCLEOTIDE SEQUENCE</scope>
</reference>
<comment type="similarity">
    <text evidence="4">Belongs to the DXR family.</text>
</comment>
<dbReference type="InterPro" id="IPR036169">
    <property type="entry name" value="DXPR_C_sf"/>
</dbReference>
<dbReference type="Pfam" id="PF08436">
    <property type="entry name" value="DXP_redisom_C"/>
    <property type="match status" value="1"/>
</dbReference>
<evidence type="ECO:0000256" key="7">
    <source>
        <dbReference type="ARBA" id="ARBA00022857"/>
    </source>
</evidence>
<evidence type="ECO:0000256" key="9">
    <source>
        <dbReference type="ARBA" id="ARBA00023211"/>
    </source>
</evidence>
<name>A0A381NNE7_9ZZZZ</name>
<evidence type="ECO:0000256" key="1">
    <source>
        <dbReference type="ARBA" id="ARBA00001936"/>
    </source>
</evidence>
<comment type="cofactor">
    <cofactor evidence="1">
        <name>Mn(2+)</name>
        <dbReference type="ChEBI" id="CHEBI:29035"/>
    </cofactor>
</comment>
<keyword evidence="7" id="KW-0521">NADP</keyword>
<keyword evidence="10" id="KW-0414">Isoprene biosynthesis</keyword>
<comment type="catalytic activity">
    <reaction evidence="11">
        <text>2-C-methyl-D-erythritol 4-phosphate + NADP(+) = 1-deoxy-D-xylulose 5-phosphate + NADPH + H(+)</text>
        <dbReference type="Rhea" id="RHEA:13717"/>
        <dbReference type="ChEBI" id="CHEBI:15378"/>
        <dbReference type="ChEBI" id="CHEBI:57783"/>
        <dbReference type="ChEBI" id="CHEBI:57792"/>
        <dbReference type="ChEBI" id="CHEBI:58262"/>
        <dbReference type="ChEBI" id="CHEBI:58349"/>
        <dbReference type="EC" id="1.1.1.267"/>
    </reaction>
    <physiologicalReaction direction="right-to-left" evidence="11">
        <dbReference type="Rhea" id="RHEA:13719"/>
    </physiologicalReaction>
</comment>
<dbReference type="Gene3D" id="1.10.1740.10">
    <property type="match status" value="1"/>
</dbReference>
<keyword evidence="9" id="KW-0464">Manganese</keyword>
<dbReference type="GO" id="GO:0030604">
    <property type="term" value="F:1-deoxy-D-xylulose-5-phosphate reductoisomerase activity"/>
    <property type="evidence" value="ECO:0007669"/>
    <property type="project" value="UniProtKB-EC"/>
</dbReference>
<dbReference type="InterPro" id="IPR013644">
    <property type="entry name" value="DXP_reductoisomerase_C"/>
</dbReference>
<dbReference type="AlphaFoldDB" id="A0A381NNE7"/>
<evidence type="ECO:0000256" key="6">
    <source>
        <dbReference type="ARBA" id="ARBA00022723"/>
    </source>
</evidence>
<dbReference type="PANTHER" id="PTHR30525:SF0">
    <property type="entry name" value="1-DEOXY-D-XYLULOSE 5-PHOSPHATE REDUCTOISOMERASE, CHLOROPLASTIC"/>
    <property type="match status" value="1"/>
</dbReference>
<evidence type="ECO:0000313" key="15">
    <source>
        <dbReference type="EMBL" id="SUZ56091.1"/>
    </source>
</evidence>